<dbReference type="EMBL" id="MU865312">
    <property type="protein sequence ID" value="KAK4229035.1"/>
    <property type="molecule type" value="Genomic_DNA"/>
</dbReference>
<name>A0AAN7BT39_9PEZI</name>
<sequence>MCEIWRNLASLFLSSLKKVFVFQLSNVMMRWRLIWVPPGPPLPARMGCRSRLEVVLVVLVVHVPMAPHLRELLLGVCLETAKGVSLLGTAAGTLRCNNPRDFHLQAAVSALRVPRLPSRLYSLFQLFFWLHIFSCCLLTSRVLDDRLRRRGRRRRLKTTQKSAHNAIQPRTSQAGFCWDPPIRRFTFSNFFFFFSSSTTNFQFPFPAFPNHSPRCSVLFCVVVTGVWAFFA</sequence>
<reference evidence="2" key="1">
    <citation type="journal article" date="2023" name="Mol. Phylogenet. Evol.">
        <title>Genome-scale phylogeny and comparative genomics of the fungal order Sordariales.</title>
        <authorList>
            <person name="Hensen N."/>
            <person name="Bonometti L."/>
            <person name="Westerberg I."/>
            <person name="Brannstrom I.O."/>
            <person name="Guillou S."/>
            <person name="Cros-Aarteil S."/>
            <person name="Calhoun S."/>
            <person name="Haridas S."/>
            <person name="Kuo A."/>
            <person name="Mondo S."/>
            <person name="Pangilinan J."/>
            <person name="Riley R."/>
            <person name="LaButti K."/>
            <person name="Andreopoulos B."/>
            <person name="Lipzen A."/>
            <person name="Chen C."/>
            <person name="Yan M."/>
            <person name="Daum C."/>
            <person name="Ng V."/>
            <person name="Clum A."/>
            <person name="Steindorff A."/>
            <person name="Ohm R.A."/>
            <person name="Martin F."/>
            <person name="Silar P."/>
            <person name="Natvig D.O."/>
            <person name="Lalanne C."/>
            <person name="Gautier V."/>
            <person name="Ament-Velasquez S.L."/>
            <person name="Kruys A."/>
            <person name="Hutchinson M.I."/>
            <person name="Powell A.J."/>
            <person name="Barry K."/>
            <person name="Miller A.N."/>
            <person name="Grigoriev I.V."/>
            <person name="Debuchy R."/>
            <person name="Gladieux P."/>
            <person name="Hiltunen Thoren M."/>
            <person name="Johannesson H."/>
        </authorList>
    </citation>
    <scope>NUCLEOTIDE SEQUENCE</scope>
    <source>
        <strain evidence="2">CBS 990.96</strain>
    </source>
</reference>
<protein>
    <submittedName>
        <fullName evidence="2">Uncharacterized protein</fullName>
    </submittedName>
</protein>
<reference evidence="2" key="2">
    <citation type="submission" date="2023-05" db="EMBL/GenBank/DDBJ databases">
        <authorList>
            <consortium name="Lawrence Berkeley National Laboratory"/>
            <person name="Steindorff A."/>
            <person name="Hensen N."/>
            <person name="Bonometti L."/>
            <person name="Westerberg I."/>
            <person name="Brannstrom I.O."/>
            <person name="Guillou S."/>
            <person name="Cros-Aarteil S."/>
            <person name="Calhoun S."/>
            <person name="Haridas S."/>
            <person name="Kuo A."/>
            <person name="Mondo S."/>
            <person name="Pangilinan J."/>
            <person name="Riley R."/>
            <person name="Labutti K."/>
            <person name="Andreopoulos B."/>
            <person name="Lipzen A."/>
            <person name="Chen C."/>
            <person name="Yanf M."/>
            <person name="Daum C."/>
            <person name="Ng V."/>
            <person name="Clum A."/>
            <person name="Ohm R."/>
            <person name="Martin F."/>
            <person name="Silar P."/>
            <person name="Natvig D."/>
            <person name="Lalanne C."/>
            <person name="Gautier V."/>
            <person name="Ament-Velasquez S.L."/>
            <person name="Kruys A."/>
            <person name="Hutchinson M.I."/>
            <person name="Powell A.J."/>
            <person name="Barry K."/>
            <person name="Miller A.N."/>
            <person name="Grigoriev I.V."/>
            <person name="Debuchy R."/>
            <person name="Gladieux P."/>
            <person name="Thoren M.H."/>
            <person name="Johannesson H."/>
        </authorList>
    </citation>
    <scope>NUCLEOTIDE SEQUENCE</scope>
    <source>
        <strain evidence="2">CBS 990.96</strain>
    </source>
</reference>
<keyword evidence="1" id="KW-1133">Transmembrane helix</keyword>
<dbReference type="Proteomes" id="UP001301958">
    <property type="component" value="Unassembled WGS sequence"/>
</dbReference>
<feature type="transmembrane region" description="Helical" evidence="1">
    <location>
        <begin position="120"/>
        <end position="143"/>
    </location>
</feature>
<accession>A0AAN7BT39</accession>
<comment type="caution">
    <text evidence="2">The sequence shown here is derived from an EMBL/GenBank/DDBJ whole genome shotgun (WGS) entry which is preliminary data.</text>
</comment>
<evidence type="ECO:0000313" key="2">
    <source>
        <dbReference type="EMBL" id="KAK4229035.1"/>
    </source>
</evidence>
<keyword evidence="1" id="KW-0472">Membrane</keyword>
<evidence type="ECO:0000256" key="1">
    <source>
        <dbReference type="SAM" id="Phobius"/>
    </source>
</evidence>
<organism evidence="2 3">
    <name type="scientific">Podospora fimiseda</name>
    <dbReference type="NCBI Taxonomy" id="252190"/>
    <lineage>
        <taxon>Eukaryota</taxon>
        <taxon>Fungi</taxon>
        <taxon>Dikarya</taxon>
        <taxon>Ascomycota</taxon>
        <taxon>Pezizomycotina</taxon>
        <taxon>Sordariomycetes</taxon>
        <taxon>Sordariomycetidae</taxon>
        <taxon>Sordariales</taxon>
        <taxon>Podosporaceae</taxon>
        <taxon>Podospora</taxon>
    </lineage>
</organism>
<keyword evidence="1" id="KW-0812">Transmembrane</keyword>
<gene>
    <name evidence="2" type="ORF">QBC38DRAFT_128096</name>
</gene>
<dbReference type="AlphaFoldDB" id="A0AAN7BT39"/>
<proteinExistence type="predicted"/>
<keyword evidence="3" id="KW-1185">Reference proteome</keyword>
<evidence type="ECO:0000313" key="3">
    <source>
        <dbReference type="Proteomes" id="UP001301958"/>
    </source>
</evidence>